<accession>A0A1N6NPP0</accession>
<dbReference type="AlphaFoldDB" id="A0A1N6NPP0"/>
<evidence type="ECO:0000256" key="1">
    <source>
        <dbReference type="SAM" id="Phobius"/>
    </source>
</evidence>
<keyword evidence="1" id="KW-0472">Membrane</keyword>
<keyword evidence="1" id="KW-0812">Transmembrane</keyword>
<protein>
    <submittedName>
        <fullName evidence="2">Uncharacterized protein</fullName>
    </submittedName>
</protein>
<evidence type="ECO:0000313" key="3">
    <source>
        <dbReference type="Proteomes" id="UP000185841"/>
    </source>
</evidence>
<gene>
    <name evidence="2" type="ORF">SAMN05878282_101455</name>
</gene>
<feature type="transmembrane region" description="Helical" evidence="1">
    <location>
        <begin position="47"/>
        <end position="76"/>
    </location>
</feature>
<sequence length="85" mass="9283">MDEKAKLVLSALGMMMLCGSISWGNATVTLFMYAWDMTVAFGLREVFGYLVVTGVVGILSVLTIPIVFVFSLAMTIGPWTEVQSR</sequence>
<dbReference type="EMBL" id="FTMP01000001">
    <property type="protein sequence ID" value="SIP94051.1"/>
    <property type="molecule type" value="Genomic_DNA"/>
</dbReference>
<reference evidence="2 3" key="1">
    <citation type="submission" date="2017-01" db="EMBL/GenBank/DDBJ databases">
        <authorList>
            <person name="Mah S.A."/>
            <person name="Swanson W.J."/>
            <person name="Moy G.W."/>
            <person name="Vacquier V.D."/>
        </authorList>
    </citation>
    <scope>NUCLEOTIDE SEQUENCE [LARGE SCALE GENOMIC DNA]</scope>
    <source>
        <strain evidence="2 3">RU36E</strain>
    </source>
</reference>
<evidence type="ECO:0000313" key="2">
    <source>
        <dbReference type="EMBL" id="SIP94051.1"/>
    </source>
</evidence>
<name>A0A1N6NPP0_AQUAC</name>
<keyword evidence="1" id="KW-1133">Transmembrane helix</keyword>
<feature type="transmembrane region" description="Helical" evidence="1">
    <location>
        <begin position="7"/>
        <end position="35"/>
    </location>
</feature>
<proteinExistence type="predicted"/>
<organism evidence="2 3">
    <name type="scientific">Aquipseudomonas alcaligenes</name>
    <name type="common">Pseudomonas alcaligenes</name>
    <dbReference type="NCBI Taxonomy" id="43263"/>
    <lineage>
        <taxon>Bacteria</taxon>
        <taxon>Pseudomonadati</taxon>
        <taxon>Pseudomonadota</taxon>
        <taxon>Gammaproteobacteria</taxon>
        <taxon>Pseudomonadales</taxon>
        <taxon>Pseudomonadaceae</taxon>
        <taxon>Aquipseudomonas</taxon>
    </lineage>
</organism>
<dbReference type="RefSeq" id="WP_076423735.1">
    <property type="nucleotide sequence ID" value="NZ_FTMP01000001.1"/>
</dbReference>
<dbReference type="Proteomes" id="UP000185841">
    <property type="component" value="Unassembled WGS sequence"/>
</dbReference>